<dbReference type="GO" id="GO:0020037">
    <property type="term" value="F:heme binding"/>
    <property type="evidence" value="ECO:0007669"/>
    <property type="project" value="InterPro"/>
</dbReference>
<dbReference type="EMBL" id="JARIHO010000102">
    <property type="protein sequence ID" value="KAJ7303782.1"/>
    <property type="molecule type" value="Genomic_DNA"/>
</dbReference>
<gene>
    <name evidence="2" type="ORF">DFH08DRAFT_945218</name>
</gene>
<reference evidence="2" key="1">
    <citation type="submission" date="2023-03" db="EMBL/GenBank/DDBJ databases">
        <title>Massive genome expansion in bonnet fungi (Mycena s.s.) driven by repeated elements and novel gene families across ecological guilds.</title>
        <authorList>
            <consortium name="Lawrence Berkeley National Laboratory"/>
            <person name="Harder C.B."/>
            <person name="Miyauchi S."/>
            <person name="Viragh M."/>
            <person name="Kuo A."/>
            <person name="Thoen E."/>
            <person name="Andreopoulos B."/>
            <person name="Lu D."/>
            <person name="Skrede I."/>
            <person name="Drula E."/>
            <person name="Henrissat B."/>
            <person name="Morin E."/>
            <person name="Kohler A."/>
            <person name="Barry K."/>
            <person name="LaButti K."/>
            <person name="Morin E."/>
            <person name="Salamov A."/>
            <person name="Lipzen A."/>
            <person name="Mereny Z."/>
            <person name="Hegedus B."/>
            <person name="Baldrian P."/>
            <person name="Stursova M."/>
            <person name="Weitz H."/>
            <person name="Taylor A."/>
            <person name="Grigoriev I.V."/>
            <person name="Nagy L.G."/>
            <person name="Martin F."/>
            <person name="Kauserud H."/>
        </authorList>
    </citation>
    <scope>NUCLEOTIDE SEQUENCE</scope>
    <source>
        <strain evidence="2">CBHHK002</strain>
    </source>
</reference>
<comment type="caution">
    <text evidence="2">The sequence shown here is derived from an EMBL/GenBank/DDBJ whole genome shotgun (WGS) entry which is preliminary data.</text>
</comment>
<name>A0AAD6Z1S5_9AGAR</name>
<sequence length="476" mass="53089">MLLAVPHATTEDDIYEGFFILTKGWSNFILAVRLTRAIPGTTVLPDKYIFTRHGEAMYPDPDKFNPERFLNADEFEEQRFSTTPSDLQPRKSRRKRNGETRKDMTVEAFEFGVQKSASSCLSSEGCLPGPPIVPLEIQFLILDQIHGTFKIAAPQDVRKELGRLALICSAWAEHAQSLLFRRLFIVDSNVLAARFMSLLRSSAHLGHYTTFLSMQPAAALQYPDLPIFLPNLRTVIMSSSTLEPVGASARPWLGSHELVLLSSRHHSPHPVVAQLALHDLTVDRLSVTLLAADDWDASACNSLLCKIGPRLQDLELVIDLPENWIPVWILEVGICIRPCIALRSLTLGLCSSAGSAKTMRSNLISILNQISVPTLTTLVFVPLHELPWDEIDSILARLDPRLECVLIRVLPADGPDLRFDEFAEFLKEQMEKPRQAGSVAFFFTLLDIQARFFGNLNQLPATGNLAICGVTEEKEV</sequence>
<dbReference type="GO" id="GO:0016705">
    <property type="term" value="F:oxidoreductase activity, acting on paired donors, with incorporation or reduction of molecular oxygen"/>
    <property type="evidence" value="ECO:0007669"/>
    <property type="project" value="InterPro"/>
</dbReference>
<dbReference type="Gene3D" id="1.10.630.10">
    <property type="entry name" value="Cytochrome P450"/>
    <property type="match status" value="1"/>
</dbReference>
<dbReference type="SUPFAM" id="SSF48264">
    <property type="entry name" value="Cytochrome P450"/>
    <property type="match status" value="1"/>
</dbReference>
<evidence type="ECO:0000313" key="3">
    <source>
        <dbReference type="Proteomes" id="UP001218218"/>
    </source>
</evidence>
<proteinExistence type="predicted"/>
<organism evidence="2 3">
    <name type="scientific">Mycena albidolilacea</name>
    <dbReference type="NCBI Taxonomy" id="1033008"/>
    <lineage>
        <taxon>Eukaryota</taxon>
        <taxon>Fungi</taxon>
        <taxon>Dikarya</taxon>
        <taxon>Basidiomycota</taxon>
        <taxon>Agaricomycotina</taxon>
        <taxon>Agaricomycetes</taxon>
        <taxon>Agaricomycetidae</taxon>
        <taxon>Agaricales</taxon>
        <taxon>Marasmiineae</taxon>
        <taxon>Mycenaceae</taxon>
        <taxon>Mycena</taxon>
    </lineage>
</organism>
<evidence type="ECO:0000256" key="1">
    <source>
        <dbReference type="SAM" id="MobiDB-lite"/>
    </source>
</evidence>
<evidence type="ECO:0008006" key="4">
    <source>
        <dbReference type="Google" id="ProtNLM"/>
    </source>
</evidence>
<feature type="region of interest" description="Disordered" evidence="1">
    <location>
        <begin position="79"/>
        <end position="99"/>
    </location>
</feature>
<protein>
    <recommendedName>
        <fullName evidence="4">F-box domain-containing protein</fullName>
    </recommendedName>
</protein>
<dbReference type="GO" id="GO:0005506">
    <property type="term" value="F:iron ion binding"/>
    <property type="evidence" value="ECO:0007669"/>
    <property type="project" value="InterPro"/>
</dbReference>
<dbReference type="GO" id="GO:0004497">
    <property type="term" value="F:monooxygenase activity"/>
    <property type="evidence" value="ECO:0007669"/>
    <property type="project" value="InterPro"/>
</dbReference>
<keyword evidence="3" id="KW-1185">Reference proteome</keyword>
<dbReference type="Proteomes" id="UP001218218">
    <property type="component" value="Unassembled WGS sequence"/>
</dbReference>
<dbReference type="InterPro" id="IPR036396">
    <property type="entry name" value="Cyt_P450_sf"/>
</dbReference>
<dbReference type="AlphaFoldDB" id="A0AAD6Z1S5"/>
<accession>A0AAD6Z1S5</accession>
<evidence type="ECO:0000313" key="2">
    <source>
        <dbReference type="EMBL" id="KAJ7303782.1"/>
    </source>
</evidence>